<dbReference type="PANTHER" id="PTHR22807">
    <property type="entry name" value="NOP2 YEAST -RELATED NOL1/NOP2/FMU SUN DOMAIN-CONTAINING"/>
    <property type="match status" value="1"/>
</dbReference>
<feature type="binding site" evidence="5">
    <location>
        <position position="240"/>
    </location>
    <ligand>
        <name>S-adenosyl-L-methionine</name>
        <dbReference type="ChEBI" id="CHEBI:59789"/>
    </ligand>
</feature>
<feature type="domain" description="SAM-dependent MTase RsmB/NOP-type" evidence="6">
    <location>
        <begin position="114"/>
        <end position="387"/>
    </location>
</feature>
<proteinExistence type="inferred from homology"/>
<dbReference type="InterPro" id="IPR029063">
    <property type="entry name" value="SAM-dependent_MTases_sf"/>
</dbReference>
<evidence type="ECO:0000256" key="1">
    <source>
        <dbReference type="ARBA" id="ARBA00022603"/>
    </source>
</evidence>
<sequence length="387" mass="43874">MKAIHQLATLQKILGEYQFEQPLHRFLAQYYRQNKQMGGRDRRTASSLTYNYFRLGGILAKHDLETRIAVAELLCNTETSEFVAYYRPNWQNKLGDSLTQKLSVLKSEFADFQLSDVFPEASKLSPLVNTTAFYESFFVQPNLYIRALPHKAHVVAKKLSASGIAFEKIGEHAFSMANGTKLEAVLDKGDYEVQDISSQKVGAFFEPKPYEKWWDCCAASGGKSLLLHSQEPSVKLLVSDNRESILHNLRERFFYAGIEGYQQKALDLTQNQDLLLSNYEFDGIILDAPCSGSGTWGRTPEMLSAFPPEKVDFYSNLQRKIASNVVSYLKPGKPLIYITCSVFEAENEAQVKWLCGTFQLKTERMELISGYKDKADTLFVARLVKQG</sequence>
<evidence type="ECO:0000256" key="5">
    <source>
        <dbReference type="PROSITE-ProRule" id="PRU01023"/>
    </source>
</evidence>
<dbReference type="PROSITE" id="PS51686">
    <property type="entry name" value="SAM_MT_RSMB_NOP"/>
    <property type="match status" value="1"/>
</dbReference>
<keyword evidence="2 5" id="KW-0808">Transferase</keyword>
<feature type="active site" description="Nucleophile" evidence="5">
    <location>
        <position position="340"/>
    </location>
</feature>
<name>A0A419S4I0_9SPHI</name>
<evidence type="ECO:0000256" key="4">
    <source>
        <dbReference type="ARBA" id="ARBA00022884"/>
    </source>
</evidence>
<dbReference type="Proteomes" id="UP000283433">
    <property type="component" value="Unassembled WGS sequence"/>
</dbReference>
<dbReference type="SUPFAM" id="SSF53335">
    <property type="entry name" value="S-adenosyl-L-methionine-dependent methyltransferases"/>
    <property type="match status" value="1"/>
</dbReference>
<dbReference type="GO" id="GO:0001510">
    <property type="term" value="P:RNA methylation"/>
    <property type="evidence" value="ECO:0007669"/>
    <property type="project" value="InterPro"/>
</dbReference>
<keyword evidence="4 5" id="KW-0694">RNA-binding</keyword>
<dbReference type="AlphaFoldDB" id="A0A419S4I0"/>
<keyword evidence="1 5" id="KW-0489">Methyltransferase</keyword>
<dbReference type="InterPro" id="IPR001678">
    <property type="entry name" value="MeTrfase_RsmB-F_NOP2_dom"/>
</dbReference>
<dbReference type="OrthoDB" id="9810297at2"/>
<feature type="binding site" evidence="5">
    <location>
        <position position="287"/>
    </location>
    <ligand>
        <name>S-adenosyl-L-methionine</name>
        <dbReference type="ChEBI" id="CHEBI:59789"/>
    </ligand>
</feature>
<reference evidence="7 8" key="1">
    <citation type="submission" date="2016-07" db="EMBL/GenBank/DDBJ databases">
        <title>Genome of Pelobium manganitolerans.</title>
        <authorList>
            <person name="Wu S."/>
            <person name="Wang G."/>
        </authorList>
    </citation>
    <scope>NUCLEOTIDE SEQUENCE [LARGE SCALE GENOMIC DNA]</scope>
    <source>
        <strain evidence="7 8">YS-25</strain>
    </source>
</reference>
<dbReference type="GO" id="GO:0008173">
    <property type="term" value="F:RNA methyltransferase activity"/>
    <property type="evidence" value="ECO:0007669"/>
    <property type="project" value="InterPro"/>
</dbReference>
<keyword evidence="3 5" id="KW-0949">S-adenosyl-L-methionine</keyword>
<evidence type="ECO:0000256" key="2">
    <source>
        <dbReference type="ARBA" id="ARBA00022679"/>
    </source>
</evidence>
<dbReference type="InterPro" id="IPR049560">
    <property type="entry name" value="MeTrfase_RsmB-F_NOP2_cat"/>
</dbReference>
<comment type="caution">
    <text evidence="7">The sequence shown here is derived from an EMBL/GenBank/DDBJ whole genome shotgun (WGS) entry which is preliminary data.</text>
</comment>
<dbReference type="PRINTS" id="PR02008">
    <property type="entry name" value="RCMTFAMILY"/>
</dbReference>
<organism evidence="7 8">
    <name type="scientific">Pelobium manganitolerans</name>
    <dbReference type="NCBI Taxonomy" id="1842495"/>
    <lineage>
        <taxon>Bacteria</taxon>
        <taxon>Pseudomonadati</taxon>
        <taxon>Bacteroidota</taxon>
        <taxon>Sphingobacteriia</taxon>
        <taxon>Sphingobacteriales</taxon>
        <taxon>Sphingobacteriaceae</taxon>
        <taxon>Pelobium</taxon>
    </lineage>
</organism>
<dbReference type="Pfam" id="PF01189">
    <property type="entry name" value="Methyltr_RsmB-F"/>
    <property type="match status" value="1"/>
</dbReference>
<dbReference type="PANTHER" id="PTHR22807:SF53">
    <property type="entry name" value="RIBOSOMAL RNA SMALL SUBUNIT METHYLTRANSFERASE B-RELATED"/>
    <property type="match status" value="1"/>
</dbReference>
<protein>
    <submittedName>
        <fullName evidence="7">RNA methyltransferase</fullName>
    </submittedName>
</protein>
<dbReference type="Gene3D" id="3.40.50.150">
    <property type="entry name" value="Vaccinia Virus protein VP39"/>
    <property type="match status" value="1"/>
</dbReference>
<evidence type="ECO:0000313" key="7">
    <source>
        <dbReference type="EMBL" id="RKD15015.1"/>
    </source>
</evidence>
<dbReference type="EMBL" id="MBTA01000025">
    <property type="protein sequence ID" value="RKD15015.1"/>
    <property type="molecule type" value="Genomic_DNA"/>
</dbReference>
<comment type="caution">
    <text evidence="5">Lacks conserved residue(s) required for the propagation of feature annotation.</text>
</comment>
<evidence type="ECO:0000313" key="8">
    <source>
        <dbReference type="Proteomes" id="UP000283433"/>
    </source>
</evidence>
<evidence type="ECO:0000256" key="3">
    <source>
        <dbReference type="ARBA" id="ARBA00022691"/>
    </source>
</evidence>
<keyword evidence="8" id="KW-1185">Reference proteome</keyword>
<dbReference type="RefSeq" id="WP_120181876.1">
    <property type="nucleotide sequence ID" value="NZ_MBTA01000025.1"/>
</dbReference>
<comment type="similarity">
    <text evidence="5">Belongs to the class I-like SAM-binding methyltransferase superfamily. RsmB/NOP family.</text>
</comment>
<dbReference type="InterPro" id="IPR023267">
    <property type="entry name" value="RCMT"/>
</dbReference>
<gene>
    <name evidence="7" type="ORF">BCY91_05640</name>
</gene>
<evidence type="ECO:0000259" key="6">
    <source>
        <dbReference type="PROSITE" id="PS51686"/>
    </source>
</evidence>
<feature type="binding site" evidence="5">
    <location>
        <position position="267"/>
    </location>
    <ligand>
        <name>S-adenosyl-L-methionine</name>
        <dbReference type="ChEBI" id="CHEBI:59789"/>
    </ligand>
</feature>
<accession>A0A419S4I0</accession>
<dbReference type="GO" id="GO:0003723">
    <property type="term" value="F:RNA binding"/>
    <property type="evidence" value="ECO:0007669"/>
    <property type="project" value="UniProtKB-UniRule"/>
</dbReference>